<dbReference type="AlphaFoldDB" id="A0A177B9T6"/>
<accession>A0A177B9T6</accession>
<evidence type="ECO:0000313" key="4">
    <source>
        <dbReference type="Proteomes" id="UP000078046"/>
    </source>
</evidence>
<feature type="domain" description="GP-PDE" evidence="2">
    <location>
        <begin position="134"/>
        <end position="408"/>
    </location>
</feature>
<proteinExistence type="predicted"/>
<comment type="caution">
    <text evidence="3">The sequence shown here is derived from an EMBL/GenBank/DDBJ whole genome shotgun (WGS) entry which is preliminary data.</text>
</comment>
<dbReference type="GO" id="GO:0006644">
    <property type="term" value="P:phospholipid metabolic process"/>
    <property type="evidence" value="ECO:0007669"/>
    <property type="project" value="TreeGrafter"/>
</dbReference>
<dbReference type="InterPro" id="IPR017946">
    <property type="entry name" value="PLC-like_Pdiesterase_TIM-brl"/>
</dbReference>
<dbReference type="SUPFAM" id="SSF51695">
    <property type="entry name" value="PLC-like phosphodiesterases"/>
    <property type="match status" value="1"/>
</dbReference>
<reference evidence="3 4" key="1">
    <citation type="submission" date="2016-04" db="EMBL/GenBank/DDBJ databases">
        <title>The genome of Intoshia linei affirms orthonectids as highly simplified spiralians.</title>
        <authorList>
            <person name="Mikhailov K.V."/>
            <person name="Slusarev G.S."/>
            <person name="Nikitin M.A."/>
            <person name="Logacheva M.D."/>
            <person name="Penin A."/>
            <person name="Aleoshin V."/>
            <person name="Panchin Y.V."/>
        </authorList>
    </citation>
    <scope>NUCLEOTIDE SEQUENCE [LARGE SCALE GENOMIC DNA]</scope>
    <source>
        <strain evidence="3">Intl2013</strain>
        <tissue evidence="3">Whole animal</tissue>
    </source>
</reference>
<evidence type="ECO:0000256" key="1">
    <source>
        <dbReference type="SAM" id="Phobius"/>
    </source>
</evidence>
<dbReference type="InterPro" id="IPR030395">
    <property type="entry name" value="GP_PDE_dom"/>
</dbReference>
<dbReference type="PANTHER" id="PTHR46320">
    <property type="entry name" value="GLYCEROPHOSPHODIESTER PHOSPHODIESTERASE 1"/>
    <property type="match status" value="1"/>
</dbReference>
<feature type="transmembrane region" description="Helical" evidence="1">
    <location>
        <begin position="329"/>
        <end position="352"/>
    </location>
</feature>
<dbReference type="GO" id="GO:0003676">
    <property type="term" value="F:nucleic acid binding"/>
    <property type="evidence" value="ECO:0007669"/>
    <property type="project" value="InterPro"/>
</dbReference>
<name>A0A177B9T6_9BILA</name>
<sequence length="537" mass="63319">MSEIEFDLVSDFEFDSEPEILNFKDAKDEYIKSKTFTKKTKTKKRKTNHEINKVCSQAQDFLALNMEPMEIQCSSDSNYLYDNAVNFYANFAFLCVLTCAVVMWLFLKSIVLLWGNKKPNRHIENFVKRNIRKVRKIGHRGFSKNAPENTLESIDFISKLSYKAIEIDIRSTKDGKLVLMHDSSVERTTNGLFISFIFKVLGRGFLRDFVSSEIEKLNACIHFNNKKYSNCNVPTLEDAIQCCIRNEVYILMDVKESDQFVFYIIDGILYYFKKYHWLYSHCVVCSFDWNLIYKIRNMDGDIVGGLSIMQGDTSILINSKWLINLYQSFLDHFILIQFMIITLFIGNSFILAEKSFAKKSFIKIIECLNIEPVFWTVNDIETKEKIVKMDKINISKRLDFCTDHRSWSMNDWKKVIFSDECNVDIKRGHIRQKIWRRKTEPLEQFTICKNNRFSTSVMIWDITEWIEENKIQLIRWPSNSPNLNIIKHVWSRVKIGQSIPKIEQTIPANVYYQIWSKTSQYINSAYRDQKLLSDTDI</sequence>
<keyword evidence="1" id="KW-0472">Membrane</keyword>
<dbReference type="GO" id="GO:0070291">
    <property type="term" value="P:N-acylethanolamine metabolic process"/>
    <property type="evidence" value="ECO:0007669"/>
    <property type="project" value="TreeGrafter"/>
</dbReference>
<evidence type="ECO:0000259" key="2">
    <source>
        <dbReference type="PROSITE" id="PS51704"/>
    </source>
</evidence>
<dbReference type="Pfam" id="PF03009">
    <property type="entry name" value="GDPD"/>
    <property type="match status" value="1"/>
</dbReference>
<dbReference type="Gene3D" id="3.30.420.10">
    <property type="entry name" value="Ribonuclease H-like superfamily/Ribonuclease H"/>
    <property type="match status" value="2"/>
</dbReference>
<keyword evidence="1" id="KW-0812">Transmembrane</keyword>
<dbReference type="GO" id="GO:0005886">
    <property type="term" value="C:plasma membrane"/>
    <property type="evidence" value="ECO:0007669"/>
    <property type="project" value="TreeGrafter"/>
</dbReference>
<evidence type="ECO:0000313" key="3">
    <source>
        <dbReference type="EMBL" id="OAF71068.1"/>
    </source>
</evidence>
<dbReference type="PROSITE" id="PS51704">
    <property type="entry name" value="GP_PDE"/>
    <property type="match status" value="1"/>
</dbReference>
<keyword evidence="4" id="KW-1185">Reference proteome</keyword>
<dbReference type="GO" id="GO:0006580">
    <property type="term" value="P:ethanolamine metabolic process"/>
    <property type="evidence" value="ECO:0007669"/>
    <property type="project" value="TreeGrafter"/>
</dbReference>
<dbReference type="Proteomes" id="UP000078046">
    <property type="component" value="Unassembled WGS sequence"/>
</dbReference>
<feature type="transmembrane region" description="Helical" evidence="1">
    <location>
        <begin position="87"/>
        <end position="107"/>
    </location>
</feature>
<organism evidence="3 4">
    <name type="scientific">Intoshia linei</name>
    <dbReference type="NCBI Taxonomy" id="1819745"/>
    <lineage>
        <taxon>Eukaryota</taxon>
        <taxon>Metazoa</taxon>
        <taxon>Spiralia</taxon>
        <taxon>Lophotrochozoa</taxon>
        <taxon>Mesozoa</taxon>
        <taxon>Orthonectida</taxon>
        <taxon>Rhopaluridae</taxon>
        <taxon>Intoshia</taxon>
    </lineage>
</organism>
<dbReference type="OrthoDB" id="1470350at2759"/>
<dbReference type="InterPro" id="IPR036397">
    <property type="entry name" value="RNaseH_sf"/>
</dbReference>
<dbReference type="PANTHER" id="PTHR46320:SF1">
    <property type="entry name" value="GLYCEROPHOSPHODIESTER PHOSPHODIESTERASE 1"/>
    <property type="match status" value="1"/>
</dbReference>
<dbReference type="Gene3D" id="3.20.20.190">
    <property type="entry name" value="Phosphatidylinositol (PI) phosphodiesterase"/>
    <property type="match status" value="1"/>
</dbReference>
<keyword evidence="1" id="KW-1133">Transmembrane helix</keyword>
<gene>
    <name evidence="3" type="ORF">A3Q56_01167</name>
</gene>
<protein>
    <submittedName>
        <fullName evidence="3">Membrane-interacting protein of RGS16</fullName>
    </submittedName>
</protein>
<dbReference type="EMBL" id="LWCA01000083">
    <property type="protein sequence ID" value="OAF71068.1"/>
    <property type="molecule type" value="Genomic_DNA"/>
</dbReference>
<dbReference type="GO" id="GO:0008889">
    <property type="term" value="F:glycerophosphodiester phosphodiesterase activity"/>
    <property type="evidence" value="ECO:0007669"/>
    <property type="project" value="TreeGrafter"/>
</dbReference>